<reference evidence="2" key="1">
    <citation type="submission" date="2022-06" db="EMBL/GenBank/DDBJ databases">
        <title>Gramella sediminis sp. nov., isolated from deep-sea sediment of the Indian Ocean.</title>
        <authorList>
            <person name="Yang L."/>
        </authorList>
    </citation>
    <scope>NUCLEOTIDE SEQUENCE</scope>
    <source>
        <strain evidence="2">HMD3159</strain>
    </source>
</reference>
<accession>A0ABT0YXR7</accession>
<gene>
    <name evidence="2" type="ORF">NE848_02685</name>
</gene>
<dbReference type="RefSeq" id="WP_252110663.1">
    <property type="nucleotide sequence ID" value="NZ_JAMSCK010000001.1"/>
</dbReference>
<feature type="transmembrane region" description="Helical" evidence="1">
    <location>
        <begin position="62"/>
        <end position="84"/>
    </location>
</feature>
<comment type="caution">
    <text evidence="2">The sequence shown here is derived from an EMBL/GenBank/DDBJ whole genome shotgun (WGS) entry which is preliminary data.</text>
</comment>
<dbReference type="Pfam" id="PF04020">
    <property type="entry name" value="Phage_holin_4_2"/>
    <property type="match status" value="1"/>
</dbReference>
<proteinExistence type="predicted"/>
<protein>
    <submittedName>
        <fullName evidence="2">Phage holin family protein</fullName>
    </submittedName>
</protein>
<dbReference type="Proteomes" id="UP001155077">
    <property type="component" value="Unassembled WGS sequence"/>
</dbReference>
<keyword evidence="1" id="KW-0812">Transmembrane</keyword>
<feature type="transmembrane region" description="Helical" evidence="1">
    <location>
        <begin position="96"/>
        <end position="117"/>
    </location>
</feature>
<evidence type="ECO:0000256" key="1">
    <source>
        <dbReference type="SAM" id="Phobius"/>
    </source>
</evidence>
<keyword evidence="3" id="KW-1185">Reference proteome</keyword>
<evidence type="ECO:0000313" key="3">
    <source>
        <dbReference type="Proteomes" id="UP001155077"/>
    </source>
</evidence>
<feature type="transmembrane region" description="Helical" evidence="1">
    <location>
        <begin position="35"/>
        <end position="56"/>
    </location>
</feature>
<organism evidence="2 3">
    <name type="scientific">Gramella jeungdoensis</name>
    <dbReference type="NCBI Taxonomy" id="708091"/>
    <lineage>
        <taxon>Bacteria</taxon>
        <taxon>Pseudomonadati</taxon>
        <taxon>Bacteroidota</taxon>
        <taxon>Flavobacteriia</taxon>
        <taxon>Flavobacteriales</taxon>
        <taxon>Flavobacteriaceae</taxon>
        <taxon>Christiangramia</taxon>
    </lineage>
</organism>
<keyword evidence="1" id="KW-1133">Transmembrane helix</keyword>
<feature type="transmembrane region" description="Helical" evidence="1">
    <location>
        <begin position="6"/>
        <end position="23"/>
    </location>
</feature>
<dbReference type="InterPro" id="IPR007165">
    <property type="entry name" value="Phage_holin_4_2"/>
</dbReference>
<keyword evidence="1" id="KW-0472">Membrane</keyword>
<name>A0ABT0YXR7_9FLAO</name>
<sequence>MFQWVIHLLVDPIILLLAARLMSGIEVESSSTATVIACIIGIFSFFLSWSLNAVLVLADLGIFYFLSIGFITRIIAFTIIIQVAKKISDDFRTRNFWTSSWLAVIIAIAAGITDAIIF</sequence>
<dbReference type="EMBL" id="JAMSCK010000001">
    <property type="protein sequence ID" value="MCM8568266.1"/>
    <property type="molecule type" value="Genomic_DNA"/>
</dbReference>
<evidence type="ECO:0000313" key="2">
    <source>
        <dbReference type="EMBL" id="MCM8568266.1"/>
    </source>
</evidence>